<evidence type="ECO:0000313" key="3">
    <source>
        <dbReference type="Proteomes" id="UP000824219"/>
    </source>
</evidence>
<name>A0A9D3NRB9_9TELE</name>
<accession>A0A9D3NRB9</accession>
<keyword evidence="1" id="KW-1133">Transmembrane helix</keyword>
<dbReference type="Proteomes" id="UP000824219">
    <property type="component" value="Linkage Group LG11"/>
</dbReference>
<reference evidence="2 3" key="1">
    <citation type="submission" date="2021-06" db="EMBL/GenBank/DDBJ databases">
        <title>Chromosome-level genome assembly of the red-tail catfish (Hemibagrus wyckioides).</title>
        <authorList>
            <person name="Shao F."/>
        </authorList>
    </citation>
    <scope>NUCLEOTIDE SEQUENCE [LARGE SCALE GENOMIC DNA]</scope>
    <source>
        <strain evidence="2">EC202008001</strain>
        <tissue evidence="2">Blood</tissue>
    </source>
</reference>
<dbReference type="AlphaFoldDB" id="A0A9D3NRB9"/>
<evidence type="ECO:0000256" key="1">
    <source>
        <dbReference type="SAM" id="Phobius"/>
    </source>
</evidence>
<gene>
    <name evidence="2" type="ORF">KOW79_010486</name>
</gene>
<proteinExistence type="predicted"/>
<comment type="caution">
    <text evidence="2">The sequence shown here is derived from an EMBL/GenBank/DDBJ whole genome shotgun (WGS) entry which is preliminary data.</text>
</comment>
<evidence type="ECO:0000313" key="2">
    <source>
        <dbReference type="EMBL" id="KAG7327085.1"/>
    </source>
</evidence>
<keyword evidence="1" id="KW-0812">Transmembrane</keyword>
<keyword evidence="3" id="KW-1185">Reference proteome</keyword>
<organism evidence="2 3">
    <name type="scientific">Hemibagrus wyckioides</name>
    <dbReference type="NCBI Taxonomy" id="337641"/>
    <lineage>
        <taxon>Eukaryota</taxon>
        <taxon>Metazoa</taxon>
        <taxon>Chordata</taxon>
        <taxon>Craniata</taxon>
        <taxon>Vertebrata</taxon>
        <taxon>Euteleostomi</taxon>
        <taxon>Actinopterygii</taxon>
        <taxon>Neopterygii</taxon>
        <taxon>Teleostei</taxon>
        <taxon>Ostariophysi</taxon>
        <taxon>Siluriformes</taxon>
        <taxon>Bagridae</taxon>
        <taxon>Hemibagrus</taxon>
    </lineage>
</organism>
<protein>
    <submittedName>
        <fullName evidence="2">Uncharacterized protein</fullName>
    </submittedName>
</protein>
<dbReference type="EMBL" id="JAHKSW010000011">
    <property type="protein sequence ID" value="KAG7327085.1"/>
    <property type="molecule type" value="Genomic_DNA"/>
</dbReference>
<sequence>MDPAEERALRETDSNVELAPVYVEYRPPARDILDPPRAPLYAAMGAALVLVVAYAIVAHLMKDLAHDCLDYTLGPQEEDLKENSAGDIPSPAHIPTPFPLSHPNAFHLWDQDNVVIPLPADESPQSSPLLAVIPHIPHFLNSPPLPHALLSHTLLPHAILPHEVWSPIRMPLDTFFKP</sequence>
<keyword evidence="1" id="KW-0472">Membrane</keyword>
<feature type="transmembrane region" description="Helical" evidence="1">
    <location>
        <begin position="38"/>
        <end position="57"/>
    </location>
</feature>
<dbReference type="OrthoDB" id="8848457at2759"/>